<protein>
    <submittedName>
        <fullName evidence="2">DSBA oxidoreductase</fullName>
    </submittedName>
</protein>
<proteinExistence type="predicted"/>
<reference evidence="2" key="1">
    <citation type="journal article" date="2014" name="Int. J. Syst. Evol. Microbiol.">
        <title>Complete genome sequence of Corynebacterium casei LMG S-19264T (=DSM 44701T), isolated from a smear-ripened cheese.</title>
        <authorList>
            <consortium name="US DOE Joint Genome Institute (JGI-PGF)"/>
            <person name="Walter F."/>
            <person name="Albersmeier A."/>
            <person name="Kalinowski J."/>
            <person name="Ruckert C."/>
        </authorList>
    </citation>
    <scope>NUCLEOTIDE SEQUENCE</scope>
    <source>
        <strain evidence="2">JCM 14371</strain>
    </source>
</reference>
<dbReference type="InterPro" id="IPR036249">
    <property type="entry name" value="Thioredoxin-like_sf"/>
</dbReference>
<dbReference type="EMBL" id="BMOE01000025">
    <property type="protein sequence ID" value="GGJ89785.1"/>
    <property type="molecule type" value="Genomic_DNA"/>
</dbReference>
<evidence type="ECO:0000313" key="3">
    <source>
        <dbReference type="Proteomes" id="UP000635726"/>
    </source>
</evidence>
<dbReference type="Proteomes" id="UP000635726">
    <property type="component" value="Unassembled WGS sequence"/>
</dbReference>
<dbReference type="SUPFAM" id="SSF52833">
    <property type="entry name" value="Thioredoxin-like"/>
    <property type="match status" value="1"/>
</dbReference>
<organism evidence="2 3">
    <name type="scientific">Deinococcus aquiradiocola</name>
    <dbReference type="NCBI Taxonomy" id="393059"/>
    <lineage>
        <taxon>Bacteria</taxon>
        <taxon>Thermotogati</taxon>
        <taxon>Deinococcota</taxon>
        <taxon>Deinococci</taxon>
        <taxon>Deinococcales</taxon>
        <taxon>Deinococcaceae</taxon>
        <taxon>Deinococcus</taxon>
    </lineage>
</organism>
<reference evidence="2" key="2">
    <citation type="submission" date="2020-09" db="EMBL/GenBank/DDBJ databases">
        <authorList>
            <person name="Sun Q."/>
            <person name="Ohkuma M."/>
        </authorList>
    </citation>
    <scope>NUCLEOTIDE SEQUENCE</scope>
    <source>
        <strain evidence="2">JCM 14371</strain>
    </source>
</reference>
<evidence type="ECO:0000259" key="1">
    <source>
        <dbReference type="Pfam" id="PF01323"/>
    </source>
</evidence>
<dbReference type="CDD" id="cd03024">
    <property type="entry name" value="DsbA_FrnE"/>
    <property type="match status" value="1"/>
</dbReference>
<comment type="caution">
    <text evidence="2">The sequence shown here is derived from an EMBL/GenBank/DDBJ whole genome shotgun (WGS) entry which is preliminary data.</text>
</comment>
<accession>A0A917UW71</accession>
<dbReference type="PANTHER" id="PTHR13887:SF41">
    <property type="entry name" value="THIOREDOXIN SUPERFAMILY PROTEIN"/>
    <property type="match status" value="1"/>
</dbReference>
<dbReference type="InterPro" id="IPR001853">
    <property type="entry name" value="DSBA-like_thioredoxin_dom"/>
</dbReference>
<evidence type="ECO:0000313" key="2">
    <source>
        <dbReference type="EMBL" id="GGJ89785.1"/>
    </source>
</evidence>
<dbReference type="Gene3D" id="3.40.30.10">
    <property type="entry name" value="Glutaredoxin"/>
    <property type="match status" value="1"/>
</dbReference>
<feature type="domain" description="DSBA-like thioredoxin" evidence="1">
    <location>
        <begin position="18"/>
        <end position="220"/>
    </location>
</feature>
<dbReference type="Pfam" id="PF01323">
    <property type="entry name" value="DSBA"/>
    <property type="match status" value="1"/>
</dbReference>
<dbReference type="RefSeq" id="WP_188964817.1">
    <property type="nucleotide sequence ID" value="NZ_BMOE01000025.1"/>
</dbReference>
<dbReference type="PANTHER" id="PTHR13887">
    <property type="entry name" value="GLUTATHIONE S-TRANSFERASE KAPPA"/>
    <property type="match status" value="1"/>
</dbReference>
<dbReference type="AlphaFoldDB" id="A0A917UW71"/>
<name>A0A917UW71_9DEIO</name>
<dbReference type="GO" id="GO:0016491">
    <property type="term" value="F:oxidoreductase activity"/>
    <property type="evidence" value="ECO:0007669"/>
    <property type="project" value="InterPro"/>
</dbReference>
<sequence length="258" mass="27781">MTAPLSTLTDSATLPRITVDIWSDIACPWCYIGKRRFEQALGQFPQAAQVDVVWHSFELDPTAPAVNPVGMRDGLAMKYGTSTDKAQGMLDSMTATAAQEGLEYHFERASLANTFQAHQVIHLAARHGLQDAMKERLLKAYMTEGETLSDTDTLVRLAGQVGLDAQEVRDALDAQTYAQAVRQDEAQARAYGIQGVPFFVLGGKYGVSGAQDPATLRGALEQVWNEIAPQPAPLQLLGTPDAADGCEDGSCAVPSLKD</sequence>
<keyword evidence="3" id="KW-1185">Reference proteome</keyword>
<gene>
    <name evidence="2" type="ORF">GCM10008939_37180</name>
</gene>